<dbReference type="Gene3D" id="1.10.540.10">
    <property type="entry name" value="Acyl-CoA dehydrogenase/oxidase, N-terminal domain"/>
    <property type="match status" value="1"/>
</dbReference>
<evidence type="ECO:0000256" key="1">
    <source>
        <dbReference type="ARBA" id="ARBA00001974"/>
    </source>
</evidence>
<evidence type="ECO:0000313" key="9">
    <source>
        <dbReference type="EMBL" id="NEE20772.1"/>
    </source>
</evidence>
<dbReference type="InterPro" id="IPR037069">
    <property type="entry name" value="AcylCoA_DH/ox_N_sf"/>
</dbReference>
<dbReference type="PANTHER" id="PTHR43884">
    <property type="entry name" value="ACYL-COA DEHYDROGENASE"/>
    <property type="match status" value="1"/>
</dbReference>
<feature type="domain" description="Acyl-CoA oxidase/dehydrogenase middle" evidence="8">
    <location>
        <begin position="118"/>
        <end position="214"/>
    </location>
</feature>
<comment type="caution">
    <text evidence="9">The sequence shown here is derived from an EMBL/GenBank/DDBJ whole genome shotgun (WGS) entry which is preliminary data.</text>
</comment>
<dbReference type="Pfam" id="PF00441">
    <property type="entry name" value="Acyl-CoA_dh_1"/>
    <property type="match status" value="1"/>
</dbReference>
<dbReference type="GO" id="GO:0003995">
    <property type="term" value="F:acyl-CoA dehydrogenase activity"/>
    <property type="evidence" value="ECO:0007669"/>
    <property type="project" value="InterPro"/>
</dbReference>
<dbReference type="Gene3D" id="2.40.110.10">
    <property type="entry name" value="Butyryl-CoA Dehydrogenase, subunit A, domain 2"/>
    <property type="match status" value="1"/>
</dbReference>
<dbReference type="InterPro" id="IPR009075">
    <property type="entry name" value="AcylCo_DH/oxidase_C"/>
</dbReference>
<dbReference type="AlphaFoldDB" id="A0A6G3XT57"/>
<comment type="cofactor">
    <cofactor evidence="1 6">
        <name>FAD</name>
        <dbReference type="ChEBI" id="CHEBI:57692"/>
    </cofactor>
</comment>
<gene>
    <name evidence="9" type="ORF">G3M58_81735</name>
</gene>
<dbReference type="Gene3D" id="1.20.140.10">
    <property type="entry name" value="Butyryl-CoA Dehydrogenase, subunit A, domain 3"/>
    <property type="match status" value="1"/>
</dbReference>
<comment type="similarity">
    <text evidence="2 6">Belongs to the acyl-CoA dehydrogenase family.</text>
</comment>
<evidence type="ECO:0000256" key="3">
    <source>
        <dbReference type="ARBA" id="ARBA00022630"/>
    </source>
</evidence>
<evidence type="ECO:0000259" key="8">
    <source>
        <dbReference type="Pfam" id="PF02770"/>
    </source>
</evidence>
<dbReference type="SUPFAM" id="SSF47203">
    <property type="entry name" value="Acyl-CoA dehydrogenase C-terminal domain-like"/>
    <property type="match status" value="1"/>
</dbReference>
<evidence type="ECO:0000256" key="2">
    <source>
        <dbReference type="ARBA" id="ARBA00009347"/>
    </source>
</evidence>
<dbReference type="InterPro" id="IPR006089">
    <property type="entry name" value="Acyl-CoA_DH_CS"/>
</dbReference>
<dbReference type="PROSITE" id="PS00072">
    <property type="entry name" value="ACYL_COA_DH_1"/>
    <property type="match status" value="1"/>
</dbReference>
<keyword evidence="3 6" id="KW-0285">Flavoprotein</keyword>
<evidence type="ECO:0000256" key="6">
    <source>
        <dbReference type="RuleBase" id="RU362125"/>
    </source>
</evidence>
<keyword evidence="5 6" id="KW-0560">Oxidoreductase</keyword>
<dbReference type="PANTHER" id="PTHR43884:SF20">
    <property type="entry name" value="ACYL-COA DEHYDROGENASE FADE28"/>
    <property type="match status" value="1"/>
</dbReference>
<accession>A0A6G3XT57</accession>
<dbReference type="Pfam" id="PF02770">
    <property type="entry name" value="Acyl-CoA_dh_M"/>
    <property type="match status" value="1"/>
</dbReference>
<dbReference type="InterPro" id="IPR046373">
    <property type="entry name" value="Acyl-CoA_Oxase/DH_mid-dom_sf"/>
</dbReference>
<dbReference type="SUPFAM" id="SSF56645">
    <property type="entry name" value="Acyl-CoA dehydrogenase NM domain-like"/>
    <property type="match status" value="1"/>
</dbReference>
<reference evidence="9" key="1">
    <citation type="submission" date="2020-01" db="EMBL/GenBank/DDBJ databases">
        <title>Insect and environment-associated Actinomycetes.</title>
        <authorList>
            <person name="Currrie C."/>
            <person name="Chevrette M."/>
            <person name="Carlson C."/>
            <person name="Stubbendieck R."/>
            <person name="Wendt-Pienkowski E."/>
        </authorList>
    </citation>
    <scope>NUCLEOTIDE SEQUENCE</scope>
    <source>
        <strain evidence="9">SID7499</strain>
    </source>
</reference>
<sequence>MTPGSTRKDIEDTVAHAAGLAESALADAEGADFRTRWKGLVARGVWDAPAPDSGAGRLGPVTRAVATVEGIGKAGTAAGLCYAMASQRFGIQFPLLSVLGEDGPRRLGDTASGDVLLCHALTEEGGGSDPLSMSTRAELQEDGGYLLTGTKSFVTAAPVADVALVFARTAAERSPFALSAFLVDLRSPGVEQSAPFPKTALTEVPMGSITFHGVRLGPDRMVGEEGAGLGLLTLTTAWERALLLSYALGPMRRVLDRTVEWSATRQHFGRRMGASHIVAARVADMALALYRSRELVYRMAARLDAGERPRQL</sequence>
<name>A0A6G3XT57_9ACTN</name>
<dbReference type="CDD" id="cd00567">
    <property type="entry name" value="ACAD"/>
    <property type="match status" value="1"/>
</dbReference>
<dbReference type="GO" id="GO:0050660">
    <property type="term" value="F:flavin adenine dinucleotide binding"/>
    <property type="evidence" value="ECO:0007669"/>
    <property type="project" value="InterPro"/>
</dbReference>
<evidence type="ECO:0000259" key="7">
    <source>
        <dbReference type="Pfam" id="PF00441"/>
    </source>
</evidence>
<protein>
    <submittedName>
        <fullName evidence="9">Acyl-CoA dehydrogenase</fullName>
    </submittedName>
</protein>
<organism evidence="9">
    <name type="scientific">Streptomyces sp. SID7499</name>
    <dbReference type="NCBI Taxonomy" id="2706086"/>
    <lineage>
        <taxon>Bacteria</taxon>
        <taxon>Bacillati</taxon>
        <taxon>Actinomycetota</taxon>
        <taxon>Actinomycetes</taxon>
        <taxon>Kitasatosporales</taxon>
        <taxon>Streptomycetaceae</taxon>
        <taxon>Streptomyces</taxon>
    </lineage>
</organism>
<evidence type="ECO:0000256" key="5">
    <source>
        <dbReference type="ARBA" id="ARBA00023002"/>
    </source>
</evidence>
<feature type="non-terminal residue" evidence="9">
    <location>
        <position position="312"/>
    </location>
</feature>
<evidence type="ECO:0000256" key="4">
    <source>
        <dbReference type="ARBA" id="ARBA00022827"/>
    </source>
</evidence>
<dbReference type="InterPro" id="IPR009100">
    <property type="entry name" value="AcylCoA_DH/oxidase_NM_dom_sf"/>
</dbReference>
<dbReference type="InterPro" id="IPR036250">
    <property type="entry name" value="AcylCo_DH-like_C"/>
</dbReference>
<dbReference type="EMBL" id="JAAGMN010008737">
    <property type="protein sequence ID" value="NEE20772.1"/>
    <property type="molecule type" value="Genomic_DNA"/>
</dbReference>
<proteinExistence type="inferred from homology"/>
<dbReference type="InterPro" id="IPR006091">
    <property type="entry name" value="Acyl-CoA_Oxase/DH_mid-dom"/>
</dbReference>
<keyword evidence="4 6" id="KW-0274">FAD</keyword>
<feature type="domain" description="Acyl-CoA dehydrogenase/oxidase C-terminal" evidence="7">
    <location>
        <begin position="226"/>
        <end position="309"/>
    </location>
</feature>